<accession>A0AAV6ZD83</accession>
<gene>
    <name evidence="1" type="ORF">GDO81_029030</name>
</gene>
<dbReference type="AlphaFoldDB" id="A0AAV6ZD83"/>
<comment type="caution">
    <text evidence="1">The sequence shown here is derived from an EMBL/GenBank/DDBJ whole genome shotgun (WGS) entry which is preliminary data.</text>
</comment>
<organism evidence="1 2">
    <name type="scientific">Engystomops pustulosus</name>
    <name type="common">Tungara frog</name>
    <name type="synonym">Physalaemus pustulosus</name>
    <dbReference type="NCBI Taxonomy" id="76066"/>
    <lineage>
        <taxon>Eukaryota</taxon>
        <taxon>Metazoa</taxon>
        <taxon>Chordata</taxon>
        <taxon>Craniata</taxon>
        <taxon>Vertebrata</taxon>
        <taxon>Euteleostomi</taxon>
        <taxon>Amphibia</taxon>
        <taxon>Batrachia</taxon>
        <taxon>Anura</taxon>
        <taxon>Neobatrachia</taxon>
        <taxon>Hyloidea</taxon>
        <taxon>Leptodactylidae</taxon>
        <taxon>Leiuperinae</taxon>
        <taxon>Engystomops</taxon>
    </lineage>
</organism>
<name>A0AAV6ZD83_ENGPU</name>
<keyword evidence="2" id="KW-1185">Reference proteome</keyword>
<dbReference type="EMBL" id="WNYA01000820">
    <property type="protein sequence ID" value="KAG8547132.1"/>
    <property type="molecule type" value="Genomic_DNA"/>
</dbReference>
<protein>
    <submittedName>
        <fullName evidence="1">Uncharacterized protein</fullName>
    </submittedName>
</protein>
<reference evidence="1" key="1">
    <citation type="thesis" date="2020" institute="ProQuest LLC" country="789 East Eisenhower Parkway, Ann Arbor, MI, USA">
        <title>Comparative Genomics and Chromosome Evolution.</title>
        <authorList>
            <person name="Mudd A.B."/>
        </authorList>
    </citation>
    <scope>NUCLEOTIDE SEQUENCE</scope>
    <source>
        <strain evidence="1">237g6f4</strain>
        <tissue evidence="1">Blood</tissue>
    </source>
</reference>
<dbReference type="Proteomes" id="UP000824782">
    <property type="component" value="Unassembled WGS sequence"/>
</dbReference>
<evidence type="ECO:0000313" key="2">
    <source>
        <dbReference type="Proteomes" id="UP000824782"/>
    </source>
</evidence>
<sequence length="82" mass="8923">MPLCLLPGGLWVIGGWSLGVRPSTRRCSRQPEVRAAVTSGPPLPRRRLLQRALGLSGRIFSLLFTIIPGLWSCECPLVPGCQ</sequence>
<proteinExistence type="predicted"/>
<evidence type="ECO:0000313" key="1">
    <source>
        <dbReference type="EMBL" id="KAG8547132.1"/>
    </source>
</evidence>